<dbReference type="STRING" id="3076.A0A2P6TMK2"/>
<comment type="caution">
    <text evidence="5">The sequence shown here is derived from an EMBL/GenBank/DDBJ whole genome shotgun (WGS) entry which is preliminary data.</text>
</comment>
<feature type="compositionally biased region" description="Polar residues" evidence="2">
    <location>
        <begin position="215"/>
        <end position="227"/>
    </location>
</feature>
<feature type="domain" description="Peptide-N-glycosidase F N-terminal" evidence="4">
    <location>
        <begin position="477"/>
        <end position="682"/>
    </location>
</feature>
<dbReference type="InterPro" id="IPR015196">
    <property type="entry name" value="PngaseF_N"/>
</dbReference>
<dbReference type="SMART" id="SM01290">
    <property type="entry name" value="N-glycanase_N"/>
    <property type="match status" value="1"/>
</dbReference>
<evidence type="ECO:0000256" key="2">
    <source>
        <dbReference type="SAM" id="MobiDB-lite"/>
    </source>
</evidence>
<feature type="compositionally biased region" description="Gly residues" evidence="2">
    <location>
        <begin position="231"/>
        <end position="242"/>
    </location>
</feature>
<evidence type="ECO:0000259" key="4">
    <source>
        <dbReference type="SMART" id="SM01290"/>
    </source>
</evidence>
<gene>
    <name evidence="5" type="ORF">C2E21_6090</name>
</gene>
<dbReference type="Pfam" id="PF09113">
    <property type="entry name" value="N-glycanase_C"/>
    <property type="match status" value="1"/>
</dbReference>
<dbReference type="GO" id="GO:0016715">
    <property type="term" value="F:oxidoreductase activity, acting on paired donors, with incorporation or reduction of molecular oxygen, reduced ascorbate as one donor, and incorporation of one atom of oxygen"/>
    <property type="evidence" value="ECO:0007669"/>
    <property type="project" value="InterPro"/>
</dbReference>
<dbReference type="InterPro" id="IPR053251">
    <property type="entry name" value="N-glycanase"/>
</dbReference>
<dbReference type="Gene3D" id="2.60.120.230">
    <property type="match status" value="1"/>
</dbReference>
<dbReference type="PANTHER" id="PTHR39319">
    <property type="entry name" value="SI:DKEY-256H2.1"/>
    <property type="match status" value="1"/>
</dbReference>
<feature type="signal peptide" evidence="3">
    <location>
        <begin position="1"/>
        <end position="21"/>
    </location>
</feature>
<sequence length="949" mass="96714">MGAVCAAALALLLAATTLAAAQPWQPGDQLPAFSVPTLGGTLHVGRDAADAAAGGRRSAGHTNVPAGGPTYPSGPLVVVCYDGAHPGSRVMWREPASLDALLTDAPADAHFLLLPLNETTAKDDAAWMRRQLQERAAALHLAPADLGALFARLHFATSGLAALGGPLPALLQEQWQELWPAVLAVPVGFSGDAAELERAAGPPPVGLPAPKQAEPANSTEAQLAGQQPGNGTAGSSGGGSQPPGGKRPAGAAASNVTASNATQAAPGVPRLLAYTLETSSFWVYERLASLEANLSVVLAGTDCRWLPSSGPDSASQQPTAIQGAAALVTLSQWPSRNPAAPCSWHALLMGAAQGGAAAVLFAAPPGTGPDLQQPDCEGSSEACSHPPIAAATVGNRFGRALLLALKGSERVNVTFGGVRGPGMYAGILPDGRLFEAGAGSAATPSLAAAVWEAQGRAYLQQVEEQASARLAAPGTMVVPVFTEALMPQGEGVRATVEMPGATQLRGLDRVELDLQLGCPGASDTSCPEWDHVVQLFVCCQDPDSVAPPCDVCRKTPWSLPPDLAAGLTPGSLSLGVAPGTSTTSSSSGDGNGSSSSFNGSGANRTTRAIRDDPASQLPHAQLARQCGRELGRWVSPYRRGIGRWLTDASPLLPLLVPGQQCTFTMQSTDWAGTWRPSLTLLFSRGEAAGEGSSGAASSGGGSALRSARAKRVAMAPAAAPAATRALPRPASLRVASSNSSMGGGIALDGGDAQPLLPAASGGSAKAARLLPLPWPGGTLDASYNRRQQPFQFKTPAGVQRALLVATITGHSQDSLFNCAEFCPAEHVFAVNGAQQNVSHGAAGTLFGCAEQIGQGTVPNQLGTWTLGRAGWCPGGAAVPWVADITDQLLPVGELNLLEYQALLPGGKAPGEPPDVLPQDLATNATALDEELRRGSGHIMLEASLVLYTS</sequence>
<keyword evidence="3" id="KW-0732">Signal</keyword>
<dbReference type="PANTHER" id="PTHR39319:SF1">
    <property type="entry name" value="SI:DKEY-256H2.1"/>
    <property type="match status" value="1"/>
</dbReference>
<dbReference type="InterPro" id="IPR008977">
    <property type="entry name" value="PHM/PNGase_F_dom_sf"/>
</dbReference>
<dbReference type="EMBL" id="LHPG02000011">
    <property type="protein sequence ID" value="PRW45563.1"/>
    <property type="molecule type" value="Genomic_DNA"/>
</dbReference>
<feature type="compositionally biased region" description="Low complexity" evidence="2">
    <location>
        <begin position="579"/>
        <end position="601"/>
    </location>
</feature>
<dbReference type="InterPro" id="IPR015197">
    <property type="entry name" value="PngaseF_C"/>
</dbReference>
<dbReference type="SUPFAM" id="SSF49742">
    <property type="entry name" value="PHM/PNGase F"/>
    <property type="match status" value="1"/>
</dbReference>
<evidence type="ECO:0000256" key="3">
    <source>
        <dbReference type="SAM" id="SignalP"/>
    </source>
</evidence>
<dbReference type="InterPro" id="IPR014784">
    <property type="entry name" value="Cu2_ascorb_mOase-like_C"/>
</dbReference>
<reference evidence="5 6" key="1">
    <citation type="journal article" date="2018" name="Plant J.">
        <title>Genome sequences of Chlorella sorokiniana UTEX 1602 and Micractinium conductrix SAG 241.80: implications to maltose excretion by a green alga.</title>
        <authorList>
            <person name="Arriola M.B."/>
            <person name="Velmurugan N."/>
            <person name="Zhang Y."/>
            <person name="Plunkett M.H."/>
            <person name="Hondzo H."/>
            <person name="Barney B.M."/>
        </authorList>
    </citation>
    <scope>NUCLEOTIDE SEQUENCE [LARGE SCALE GENOMIC DNA]</scope>
    <source>
        <strain evidence="6">UTEX 1602</strain>
    </source>
</reference>
<keyword evidence="6" id="KW-1185">Reference proteome</keyword>
<feature type="region of interest" description="Disordered" evidence="2">
    <location>
        <begin position="197"/>
        <end position="261"/>
    </location>
</feature>
<accession>A0A2P6TMK2</accession>
<evidence type="ECO:0000313" key="6">
    <source>
        <dbReference type="Proteomes" id="UP000239899"/>
    </source>
</evidence>
<organism evidence="5 6">
    <name type="scientific">Chlorella sorokiniana</name>
    <name type="common">Freshwater green alga</name>
    <dbReference type="NCBI Taxonomy" id="3076"/>
    <lineage>
        <taxon>Eukaryota</taxon>
        <taxon>Viridiplantae</taxon>
        <taxon>Chlorophyta</taxon>
        <taxon>core chlorophytes</taxon>
        <taxon>Trebouxiophyceae</taxon>
        <taxon>Chlorellales</taxon>
        <taxon>Chlorellaceae</taxon>
        <taxon>Chlorella clade</taxon>
        <taxon>Chlorella</taxon>
    </lineage>
</organism>
<dbReference type="Proteomes" id="UP000239899">
    <property type="component" value="Unassembled WGS sequence"/>
</dbReference>
<keyword evidence="1" id="KW-1015">Disulfide bond</keyword>
<feature type="chain" id="PRO_5015130884" evidence="3">
    <location>
        <begin position="22"/>
        <end position="949"/>
    </location>
</feature>
<dbReference type="AlphaFoldDB" id="A0A2P6TMK2"/>
<feature type="region of interest" description="Disordered" evidence="2">
    <location>
        <begin position="570"/>
        <end position="606"/>
    </location>
</feature>
<feature type="compositionally biased region" description="Low complexity" evidence="2">
    <location>
        <begin position="243"/>
        <end position="261"/>
    </location>
</feature>
<proteinExistence type="predicted"/>
<evidence type="ECO:0000313" key="5">
    <source>
        <dbReference type="EMBL" id="PRW45563.1"/>
    </source>
</evidence>
<protein>
    <submittedName>
        <fullName evidence="5">Peptide-N(4)-(N-acetyl-beta-D-glucosaminyl)a sparagine amidase F</fullName>
    </submittedName>
</protein>
<evidence type="ECO:0000256" key="1">
    <source>
        <dbReference type="ARBA" id="ARBA00023157"/>
    </source>
</evidence>
<dbReference type="OrthoDB" id="506676at2759"/>
<name>A0A2P6TMK2_CHLSO</name>